<reference evidence="2" key="1">
    <citation type="journal article" date="2022" name="bioRxiv">
        <title>Sequencing and chromosome-scale assembly of the giantPleurodeles waltlgenome.</title>
        <authorList>
            <person name="Brown T."/>
            <person name="Elewa A."/>
            <person name="Iarovenko S."/>
            <person name="Subramanian E."/>
            <person name="Araus A.J."/>
            <person name="Petzold A."/>
            <person name="Susuki M."/>
            <person name="Suzuki K.-i.T."/>
            <person name="Hayashi T."/>
            <person name="Toyoda A."/>
            <person name="Oliveira C."/>
            <person name="Osipova E."/>
            <person name="Leigh N.D."/>
            <person name="Simon A."/>
            <person name="Yun M.H."/>
        </authorList>
    </citation>
    <scope>NUCLEOTIDE SEQUENCE</scope>
    <source>
        <strain evidence="2">20211129_DDA</strain>
        <tissue evidence="2">Liver</tissue>
    </source>
</reference>
<name>A0AAV7TPK0_PLEWA</name>
<proteinExistence type="predicted"/>
<protein>
    <recommendedName>
        <fullName evidence="4">Secreted protein</fullName>
    </recommendedName>
</protein>
<dbReference type="AlphaFoldDB" id="A0AAV7TPK0"/>
<dbReference type="EMBL" id="JANPWB010000006">
    <property type="protein sequence ID" value="KAJ1178609.1"/>
    <property type="molecule type" value="Genomic_DNA"/>
</dbReference>
<comment type="caution">
    <text evidence="2">The sequence shown here is derived from an EMBL/GenBank/DDBJ whole genome shotgun (WGS) entry which is preliminary data.</text>
</comment>
<evidence type="ECO:0008006" key="4">
    <source>
        <dbReference type="Google" id="ProtNLM"/>
    </source>
</evidence>
<feature type="region of interest" description="Disordered" evidence="1">
    <location>
        <begin position="37"/>
        <end position="74"/>
    </location>
</feature>
<accession>A0AAV7TPK0</accession>
<organism evidence="2 3">
    <name type="scientific">Pleurodeles waltl</name>
    <name type="common">Iberian ribbed newt</name>
    <dbReference type="NCBI Taxonomy" id="8319"/>
    <lineage>
        <taxon>Eukaryota</taxon>
        <taxon>Metazoa</taxon>
        <taxon>Chordata</taxon>
        <taxon>Craniata</taxon>
        <taxon>Vertebrata</taxon>
        <taxon>Euteleostomi</taxon>
        <taxon>Amphibia</taxon>
        <taxon>Batrachia</taxon>
        <taxon>Caudata</taxon>
        <taxon>Salamandroidea</taxon>
        <taxon>Salamandridae</taxon>
        <taxon>Pleurodelinae</taxon>
        <taxon>Pleurodeles</taxon>
    </lineage>
</organism>
<dbReference type="Proteomes" id="UP001066276">
    <property type="component" value="Chromosome 3_2"/>
</dbReference>
<sequence length="74" mass="8125">MGYYSRCPSRPSLLSVLPAAAVCVAAALCLLGGHTHTPTLPLPEPSELHDRVGETLSKRKDRNDKMARKRRAKK</sequence>
<evidence type="ECO:0000313" key="3">
    <source>
        <dbReference type="Proteomes" id="UP001066276"/>
    </source>
</evidence>
<evidence type="ECO:0000256" key="1">
    <source>
        <dbReference type="SAM" id="MobiDB-lite"/>
    </source>
</evidence>
<feature type="compositionally biased region" description="Basic and acidic residues" evidence="1">
    <location>
        <begin position="46"/>
        <end position="66"/>
    </location>
</feature>
<gene>
    <name evidence="2" type="ORF">NDU88_003853</name>
</gene>
<keyword evidence="3" id="KW-1185">Reference proteome</keyword>
<evidence type="ECO:0000313" key="2">
    <source>
        <dbReference type="EMBL" id="KAJ1178609.1"/>
    </source>
</evidence>